<proteinExistence type="predicted"/>
<sequence length="182" mass="20676">MLHKVLFIKMLLLHYATQSEPEMYANCYEDVLVMCPGVVVDNMEFSSVAWYKHLNNTKLGIIRRGRDNKTKKYSNFVRSPKPRFGEKNSLLMSGVTPEDSGTYECEISANIGGQNQNFEVHLKVNDCGKKTEMTTMTPVLNTTEPDLRCHKQEDMPVMWSVMGYMAVGLAKIVSSLISIWVN</sequence>
<evidence type="ECO:0000313" key="4">
    <source>
        <dbReference type="Ensembl" id="ENSCLMP00005042471.1"/>
    </source>
</evidence>
<reference evidence="4" key="2">
    <citation type="submission" date="2025-09" db="UniProtKB">
        <authorList>
            <consortium name="Ensembl"/>
        </authorList>
    </citation>
    <scope>IDENTIFICATION</scope>
</reference>
<dbReference type="SMART" id="SM00409">
    <property type="entry name" value="IG"/>
    <property type="match status" value="1"/>
</dbReference>
<dbReference type="InterPro" id="IPR007110">
    <property type="entry name" value="Ig-like_dom"/>
</dbReference>
<dbReference type="PANTHER" id="PTHR15193:SF1">
    <property type="entry name" value="CD83 ANTIGEN"/>
    <property type="match status" value="1"/>
</dbReference>
<organism evidence="4 5">
    <name type="scientific">Cyclopterus lumpus</name>
    <name type="common">Lumpsucker</name>
    <dbReference type="NCBI Taxonomy" id="8103"/>
    <lineage>
        <taxon>Eukaryota</taxon>
        <taxon>Metazoa</taxon>
        <taxon>Chordata</taxon>
        <taxon>Craniata</taxon>
        <taxon>Vertebrata</taxon>
        <taxon>Euteleostomi</taxon>
        <taxon>Actinopterygii</taxon>
        <taxon>Neopterygii</taxon>
        <taxon>Teleostei</taxon>
        <taxon>Neoteleostei</taxon>
        <taxon>Acanthomorphata</taxon>
        <taxon>Eupercaria</taxon>
        <taxon>Perciformes</taxon>
        <taxon>Cottioidei</taxon>
        <taxon>Cottales</taxon>
        <taxon>Cyclopteridae</taxon>
        <taxon>Cyclopterus</taxon>
    </lineage>
</organism>
<evidence type="ECO:0000256" key="2">
    <source>
        <dbReference type="SAM" id="SignalP"/>
    </source>
</evidence>
<keyword evidence="1" id="KW-0472">Membrane</keyword>
<dbReference type="Pfam" id="PF07686">
    <property type="entry name" value="V-set"/>
    <property type="match status" value="1"/>
</dbReference>
<dbReference type="SUPFAM" id="SSF48726">
    <property type="entry name" value="Immunoglobulin"/>
    <property type="match status" value="1"/>
</dbReference>
<feature type="transmembrane region" description="Helical" evidence="1">
    <location>
        <begin position="157"/>
        <end position="181"/>
    </location>
</feature>
<name>A0A8C3AKS6_CYCLU</name>
<feature type="chain" id="PRO_5034699571" evidence="2">
    <location>
        <begin position="19"/>
        <end position="182"/>
    </location>
</feature>
<dbReference type="AlphaFoldDB" id="A0A8C3AKS6"/>
<dbReference type="PROSITE" id="PS50835">
    <property type="entry name" value="IG_LIKE"/>
    <property type="match status" value="1"/>
</dbReference>
<evidence type="ECO:0000259" key="3">
    <source>
        <dbReference type="PROSITE" id="PS50835"/>
    </source>
</evidence>
<dbReference type="Gene3D" id="2.60.40.10">
    <property type="entry name" value="Immunoglobulins"/>
    <property type="match status" value="1"/>
</dbReference>
<dbReference type="PANTHER" id="PTHR15193">
    <property type="entry name" value="CD83 ANTIGEN"/>
    <property type="match status" value="1"/>
</dbReference>
<dbReference type="Ensembl" id="ENSCLMT00005043997.1">
    <property type="protein sequence ID" value="ENSCLMP00005042471.1"/>
    <property type="gene ID" value="ENSCLMG00005019777.1"/>
</dbReference>
<accession>A0A8C3AKS6</accession>
<dbReference type="Proteomes" id="UP000694565">
    <property type="component" value="Unplaced"/>
</dbReference>
<keyword evidence="2" id="KW-0732">Signal</keyword>
<protein>
    <submittedName>
        <fullName evidence="4">Si:dkey-109a10.2</fullName>
    </submittedName>
</protein>
<keyword evidence="5" id="KW-1185">Reference proteome</keyword>
<dbReference type="InterPro" id="IPR013783">
    <property type="entry name" value="Ig-like_fold"/>
</dbReference>
<dbReference type="InterPro" id="IPR036179">
    <property type="entry name" value="Ig-like_dom_sf"/>
</dbReference>
<keyword evidence="1" id="KW-1133">Transmembrane helix</keyword>
<dbReference type="GeneTree" id="ENSGT00990000203733"/>
<reference evidence="4" key="1">
    <citation type="submission" date="2025-08" db="UniProtKB">
        <authorList>
            <consortium name="Ensembl"/>
        </authorList>
    </citation>
    <scope>IDENTIFICATION</scope>
</reference>
<evidence type="ECO:0000313" key="5">
    <source>
        <dbReference type="Proteomes" id="UP000694565"/>
    </source>
</evidence>
<dbReference type="InterPro" id="IPR003599">
    <property type="entry name" value="Ig_sub"/>
</dbReference>
<evidence type="ECO:0000256" key="1">
    <source>
        <dbReference type="SAM" id="Phobius"/>
    </source>
</evidence>
<feature type="domain" description="Ig-like" evidence="3">
    <location>
        <begin position="29"/>
        <end position="121"/>
    </location>
</feature>
<keyword evidence="1" id="KW-0812">Transmembrane</keyword>
<dbReference type="InterPro" id="IPR013106">
    <property type="entry name" value="Ig_V-set"/>
</dbReference>
<feature type="signal peptide" evidence="2">
    <location>
        <begin position="1"/>
        <end position="18"/>
    </location>
</feature>